<evidence type="ECO:0000256" key="2">
    <source>
        <dbReference type="SAM" id="MobiDB-lite"/>
    </source>
</evidence>
<feature type="region of interest" description="Disordered" evidence="2">
    <location>
        <begin position="1"/>
        <end position="72"/>
    </location>
</feature>
<comment type="caution">
    <text evidence="4">The sequence shown here is derived from an EMBL/GenBank/DDBJ whole genome shotgun (WGS) entry which is preliminary data.</text>
</comment>
<dbReference type="InterPro" id="IPR036875">
    <property type="entry name" value="Znf_CCHC_sf"/>
</dbReference>
<evidence type="ECO:0000256" key="1">
    <source>
        <dbReference type="PROSITE-ProRule" id="PRU00047"/>
    </source>
</evidence>
<evidence type="ECO:0000259" key="3">
    <source>
        <dbReference type="PROSITE" id="PS50158"/>
    </source>
</evidence>
<feature type="region of interest" description="Disordered" evidence="2">
    <location>
        <begin position="132"/>
        <end position="155"/>
    </location>
</feature>
<keyword evidence="1" id="KW-0862">Zinc</keyword>
<proteinExistence type="predicted"/>
<dbReference type="SMART" id="SM00343">
    <property type="entry name" value="ZnF_C2HC"/>
    <property type="match status" value="2"/>
</dbReference>
<feature type="domain" description="CCHC-type" evidence="3">
    <location>
        <begin position="81"/>
        <end position="95"/>
    </location>
</feature>
<sequence>MPPNACTQVKTKTTSPPTSSPPGQKRESCSLARPASSPIHHIHGARPTPAQDVEMPKASMADAPATVSIQNKKKHLKSRLKCWECGKPGHTRQACFALHPHLKKSYCQVCFEFGHTARRCWHLHPNHAPEPFTADTKLATRYDKKHAGPKRREKS</sequence>
<protein>
    <recommendedName>
        <fullName evidence="3">CCHC-type domain-containing protein</fullName>
    </recommendedName>
</protein>
<dbReference type="EMBL" id="JBBPHU010000012">
    <property type="protein sequence ID" value="KAK7511387.1"/>
    <property type="molecule type" value="Genomic_DNA"/>
</dbReference>
<dbReference type="InterPro" id="IPR001878">
    <property type="entry name" value="Znf_CCHC"/>
</dbReference>
<name>A0ABR1KAZ7_9PEZI</name>
<reference evidence="4 5" key="1">
    <citation type="submission" date="2024-04" db="EMBL/GenBank/DDBJ databases">
        <title>Phyllosticta paracitricarpa is synonymous to the EU quarantine fungus P. citricarpa based on phylogenomic analyses.</title>
        <authorList>
            <consortium name="Lawrence Berkeley National Laboratory"/>
            <person name="Van Ingen-Buijs V.A."/>
            <person name="Van Westerhoven A.C."/>
            <person name="Haridas S."/>
            <person name="Skiadas P."/>
            <person name="Martin F."/>
            <person name="Groenewald J.Z."/>
            <person name="Crous P.W."/>
            <person name="Seidl M.F."/>
        </authorList>
    </citation>
    <scope>NUCLEOTIDE SEQUENCE [LARGE SCALE GENOMIC DNA]</scope>
    <source>
        <strain evidence="4 5">CBS 123371</strain>
    </source>
</reference>
<dbReference type="PROSITE" id="PS50158">
    <property type="entry name" value="ZF_CCHC"/>
    <property type="match status" value="1"/>
</dbReference>
<keyword evidence="1" id="KW-0863">Zinc-finger</keyword>
<dbReference type="Gene3D" id="4.10.60.10">
    <property type="entry name" value="Zinc finger, CCHC-type"/>
    <property type="match status" value="1"/>
</dbReference>
<gene>
    <name evidence="4" type="ORF">IWZ03DRAFT_386371</name>
</gene>
<evidence type="ECO:0000313" key="4">
    <source>
        <dbReference type="EMBL" id="KAK7511387.1"/>
    </source>
</evidence>
<organism evidence="4 5">
    <name type="scientific">Phyllosticta citriasiana</name>
    <dbReference type="NCBI Taxonomy" id="595635"/>
    <lineage>
        <taxon>Eukaryota</taxon>
        <taxon>Fungi</taxon>
        <taxon>Dikarya</taxon>
        <taxon>Ascomycota</taxon>
        <taxon>Pezizomycotina</taxon>
        <taxon>Dothideomycetes</taxon>
        <taxon>Dothideomycetes incertae sedis</taxon>
        <taxon>Botryosphaeriales</taxon>
        <taxon>Phyllostictaceae</taxon>
        <taxon>Phyllosticta</taxon>
    </lineage>
</organism>
<keyword evidence="1" id="KW-0479">Metal-binding</keyword>
<dbReference type="Proteomes" id="UP001363622">
    <property type="component" value="Unassembled WGS sequence"/>
</dbReference>
<dbReference type="SUPFAM" id="SSF57756">
    <property type="entry name" value="Retrovirus zinc finger-like domains"/>
    <property type="match status" value="1"/>
</dbReference>
<evidence type="ECO:0000313" key="5">
    <source>
        <dbReference type="Proteomes" id="UP001363622"/>
    </source>
</evidence>
<accession>A0ABR1KAZ7</accession>
<keyword evidence="5" id="KW-1185">Reference proteome</keyword>